<sequence>MPVDLKVVLHQAVKMFNFIKAQALNSHLFCALKQEVNTNTFSIQNCYRMGNDKDTAVYSTRKGNEKLPIIPKLGKFSILKIHSDLIADMKEQCLNLITKFNEYFPDSVTNENWIRDPFSIEDTLPDCFLAKLTELSSDGGSSLNSVTFS</sequence>
<dbReference type="Proteomes" id="UP000827986">
    <property type="component" value="Unassembled WGS sequence"/>
</dbReference>
<name>A0A9D4AZ15_9SAUR</name>
<dbReference type="AlphaFoldDB" id="A0A9D4AZ15"/>
<gene>
    <name evidence="1" type="ORF">KIL84_017869</name>
</gene>
<dbReference type="EMBL" id="JAHDVG010000482">
    <property type="protein sequence ID" value="KAH1174030.1"/>
    <property type="molecule type" value="Genomic_DNA"/>
</dbReference>
<evidence type="ECO:0000313" key="2">
    <source>
        <dbReference type="Proteomes" id="UP000827986"/>
    </source>
</evidence>
<organism evidence="1 2">
    <name type="scientific">Mauremys mutica</name>
    <name type="common">yellowpond turtle</name>
    <dbReference type="NCBI Taxonomy" id="74926"/>
    <lineage>
        <taxon>Eukaryota</taxon>
        <taxon>Metazoa</taxon>
        <taxon>Chordata</taxon>
        <taxon>Craniata</taxon>
        <taxon>Vertebrata</taxon>
        <taxon>Euteleostomi</taxon>
        <taxon>Archelosauria</taxon>
        <taxon>Testudinata</taxon>
        <taxon>Testudines</taxon>
        <taxon>Cryptodira</taxon>
        <taxon>Durocryptodira</taxon>
        <taxon>Testudinoidea</taxon>
        <taxon>Geoemydidae</taxon>
        <taxon>Geoemydinae</taxon>
        <taxon>Mauremys</taxon>
    </lineage>
</organism>
<proteinExistence type="predicted"/>
<comment type="caution">
    <text evidence="1">The sequence shown here is derived from an EMBL/GenBank/DDBJ whole genome shotgun (WGS) entry which is preliminary data.</text>
</comment>
<keyword evidence="2" id="KW-1185">Reference proteome</keyword>
<protein>
    <submittedName>
        <fullName evidence="1">Uncharacterized protein</fullName>
    </submittedName>
</protein>
<accession>A0A9D4AZ15</accession>
<reference evidence="1" key="1">
    <citation type="submission" date="2021-09" db="EMBL/GenBank/DDBJ databases">
        <title>The genome of Mauremys mutica provides insights into the evolution of semi-aquatic lifestyle.</title>
        <authorList>
            <person name="Gong S."/>
            <person name="Gao Y."/>
        </authorList>
    </citation>
    <scope>NUCLEOTIDE SEQUENCE</scope>
    <source>
        <strain evidence="1">MM-2020</strain>
        <tissue evidence="1">Muscle</tissue>
    </source>
</reference>
<evidence type="ECO:0000313" key="1">
    <source>
        <dbReference type="EMBL" id="KAH1174030.1"/>
    </source>
</evidence>